<proteinExistence type="predicted"/>
<name>A0ABQ5KKM2_9EUKA</name>
<dbReference type="Proteomes" id="UP001057375">
    <property type="component" value="Unassembled WGS sequence"/>
</dbReference>
<reference evidence="1" key="1">
    <citation type="submission" date="2022-03" db="EMBL/GenBank/DDBJ databases">
        <title>Draft genome sequence of Aduncisulcus paluster, a free-living microaerophilic Fornicata.</title>
        <authorList>
            <person name="Yuyama I."/>
            <person name="Kume K."/>
            <person name="Tamura T."/>
            <person name="Inagaki Y."/>
            <person name="Hashimoto T."/>
        </authorList>
    </citation>
    <scope>NUCLEOTIDE SEQUENCE</scope>
    <source>
        <strain evidence="1">NY0171</strain>
    </source>
</reference>
<gene>
    <name evidence="1" type="ORF">ADUPG1_007065</name>
</gene>
<sequence>MHKQMNLLHPEKTLHLLILIHSLLREGSIFVLIVLSSTKYRDWMNSVLSHWSTSVSDSMSVEYLCGLYASVIAQKIELFRQTSTIEGSNSVSIFEDLLWDNVRAELEKKGSDRRPSIYESALTVSNGCGIPFSPKTVRSMLDLCEAGLRLLTQSMLFTEKYRDKRMARDSSAKVRRKDSSAVDDENHEDLGFGCMYRSVRELKTLIGTLVRMIRLGEKVSTEDATFAALITSSSSSPSSSSPKDILSSIPISKASEQSSPMPSFFYECGVRTIGVSHSLCAHLRGCEPDFGDILKEMCQCTPAVWHGGNPKTLVEVADLFPRVKPVHYQK</sequence>
<evidence type="ECO:0000313" key="1">
    <source>
        <dbReference type="EMBL" id="GKT33042.1"/>
    </source>
</evidence>
<keyword evidence="2" id="KW-1185">Reference proteome</keyword>
<protein>
    <submittedName>
        <fullName evidence="1">Uncharacterized protein</fullName>
    </submittedName>
</protein>
<accession>A0ABQ5KKM2</accession>
<comment type="caution">
    <text evidence="1">The sequence shown here is derived from an EMBL/GenBank/DDBJ whole genome shotgun (WGS) entry which is preliminary data.</text>
</comment>
<evidence type="ECO:0000313" key="2">
    <source>
        <dbReference type="Proteomes" id="UP001057375"/>
    </source>
</evidence>
<organism evidence="1 2">
    <name type="scientific">Aduncisulcus paluster</name>
    <dbReference type="NCBI Taxonomy" id="2918883"/>
    <lineage>
        <taxon>Eukaryota</taxon>
        <taxon>Metamonada</taxon>
        <taxon>Carpediemonas-like organisms</taxon>
        <taxon>Aduncisulcus</taxon>
    </lineage>
</organism>
<dbReference type="EMBL" id="BQXS01010121">
    <property type="protein sequence ID" value="GKT33042.1"/>
    <property type="molecule type" value="Genomic_DNA"/>
</dbReference>